<gene>
    <name evidence="3" type="ORF">PVAP13_1KG148700</name>
</gene>
<feature type="region of interest" description="Disordered" evidence="1">
    <location>
        <begin position="271"/>
        <end position="309"/>
    </location>
</feature>
<feature type="transmembrane region" description="Helical" evidence="2">
    <location>
        <begin position="61"/>
        <end position="82"/>
    </location>
</feature>
<dbReference type="AlphaFoldDB" id="A0A8T0X7D3"/>
<feature type="transmembrane region" description="Helical" evidence="2">
    <location>
        <begin position="102"/>
        <end position="127"/>
    </location>
</feature>
<feature type="transmembrane region" description="Helical" evidence="2">
    <location>
        <begin position="179"/>
        <end position="197"/>
    </location>
</feature>
<evidence type="ECO:0000256" key="2">
    <source>
        <dbReference type="SAM" id="Phobius"/>
    </source>
</evidence>
<dbReference type="Proteomes" id="UP000823388">
    <property type="component" value="Chromosome 1K"/>
</dbReference>
<feature type="transmembrane region" description="Helical" evidence="2">
    <location>
        <begin position="217"/>
        <end position="236"/>
    </location>
</feature>
<keyword evidence="2" id="KW-0812">Transmembrane</keyword>
<evidence type="ECO:0000256" key="1">
    <source>
        <dbReference type="SAM" id="MobiDB-lite"/>
    </source>
</evidence>
<reference evidence="3 4" key="1">
    <citation type="submission" date="2020-05" db="EMBL/GenBank/DDBJ databases">
        <title>WGS assembly of Panicum virgatum.</title>
        <authorList>
            <person name="Lovell J.T."/>
            <person name="Jenkins J."/>
            <person name="Shu S."/>
            <person name="Juenger T.E."/>
            <person name="Schmutz J."/>
        </authorList>
    </citation>
    <scope>NUCLEOTIDE SEQUENCE [LARGE SCALE GENOMIC DNA]</scope>
    <source>
        <strain evidence="4">cv. AP13</strain>
    </source>
</reference>
<name>A0A8T0X7D3_PANVG</name>
<sequence>MVKLATARECRAYSLGAGSGSAASRNRWEYINAGVYVFAAVLLVAGFLAQLLLLAPWIGRAGLVAIAIGLAAVLAVNAHDLLAHAAGVDYRLGAAAALDAQLALVELAVPAVQIAGTLLMLLAVVFFEIQMERGYRHGLARHGLNLLIAGPALWCLGSVHNICQVYERASGHVQLLQKAVQVPLLLGSTLFLVAGVVNRHDRRSRAAAFSLLGRSWAWFCLAGSLLFLAGGVLNLLKVFKTQQMGGRGMEKLRGGAQERLAMEREGKVPLILEPGGGRRGARDVPGAVAVPPPPPPHGSYKDALVSSAS</sequence>
<dbReference type="OrthoDB" id="1689175at2759"/>
<accession>A0A8T0X7D3</accession>
<dbReference type="EMBL" id="CM029037">
    <property type="protein sequence ID" value="KAG2657551.1"/>
    <property type="molecule type" value="Genomic_DNA"/>
</dbReference>
<organism evidence="3 4">
    <name type="scientific">Panicum virgatum</name>
    <name type="common">Blackwell switchgrass</name>
    <dbReference type="NCBI Taxonomy" id="38727"/>
    <lineage>
        <taxon>Eukaryota</taxon>
        <taxon>Viridiplantae</taxon>
        <taxon>Streptophyta</taxon>
        <taxon>Embryophyta</taxon>
        <taxon>Tracheophyta</taxon>
        <taxon>Spermatophyta</taxon>
        <taxon>Magnoliopsida</taxon>
        <taxon>Liliopsida</taxon>
        <taxon>Poales</taxon>
        <taxon>Poaceae</taxon>
        <taxon>PACMAD clade</taxon>
        <taxon>Panicoideae</taxon>
        <taxon>Panicodae</taxon>
        <taxon>Paniceae</taxon>
        <taxon>Panicinae</taxon>
        <taxon>Panicum</taxon>
        <taxon>Panicum sect. Hiantes</taxon>
    </lineage>
</organism>
<protein>
    <submittedName>
        <fullName evidence="3">Uncharacterized protein</fullName>
    </submittedName>
</protein>
<keyword evidence="2" id="KW-1133">Transmembrane helix</keyword>
<dbReference type="PANTHER" id="PTHR34967:SF1">
    <property type="entry name" value="OS02G0257200 PROTEIN"/>
    <property type="match status" value="1"/>
</dbReference>
<feature type="transmembrane region" description="Helical" evidence="2">
    <location>
        <begin position="139"/>
        <end position="159"/>
    </location>
</feature>
<proteinExistence type="predicted"/>
<comment type="caution">
    <text evidence="3">The sequence shown here is derived from an EMBL/GenBank/DDBJ whole genome shotgun (WGS) entry which is preliminary data.</text>
</comment>
<keyword evidence="4" id="KW-1185">Reference proteome</keyword>
<feature type="transmembrane region" description="Helical" evidence="2">
    <location>
        <begin position="33"/>
        <end position="54"/>
    </location>
</feature>
<evidence type="ECO:0000313" key="4">
    <source>
        <dbReference type="Proteomes" id="UP000823388"/>
    </source>
</evidence>
<keyword evidence="2" id="KW-0472">Membrane</keyword>
<evidence type="ECO:0000313" key="3">
    <source>
        <dbReference type="EMBL" id="KAG2657551.1"/>
    </source>
</evidence>
<dbReference type="PANTHER" id="PTHR34967">
    <property type="entry name" value="OS02G0257200 PROTEIN"/>
    <property type="match status" value="1"/>
</dbReference>